<comment type="caution">
    <text evidence="5">The sequence shown here is derived from an EMBL/GenBank/DDBJ whole genome shotgun (WGS) entry which is preliminary data.</text>
</comment>
<feature type="domain" description="HTH hxlR-type" evidence="4">
    <location>
        <begin position="15"/>
        <end position="114"/>
    </location>
</feature>
<proteinExistence type="predicted"/>
<keyword evidence="2" id="KW-0238">DNA-binding</keyword>
<dbReference type="PATRIC" id="fig|1221538.3.peg.940"/>
<keyword evidence="6" id="KW-1185">Reference proteome</keyword>
<dbReference type="Pfam" id="PF01638">
    <property type="entry name" value="HxlR"/>
    <property type="match status" value="1"/>
</dbReference>
<dbReference type="RefSeq" id="WP_081716742.1">
    <property type="nucleotide sequence ID" value="NZ_ALXG01000038.1"/>
</dbReference>
<dbReference type="AlphaFoldDB" id="W9EKF6"/>
<protein>
    <submittedName>
        <fullName evidence="5">Putative transcriptional regulator</fullName>
    </submittedName>
</protein>
<dbReference type="OrthoDB" id="9800966at2"/>
<keyword evidence="1" id="KW-0805">Transcription regulation</keyword>
<dbReference type="PANTHER" id="PTHR33204">
    <property type="entry name" value="TRANSCRIPTIONAL REGULATOR, MARR FAMILY"/>
    <property type="match status" value="1"/>
</dbReference>
<accession>W9EKF6</accession>
<evidence type="ECO:0000256" key="3">
    <source>
        <dbReference type="ARBA" id="ARBA00023163"/>
    </source>
</evidence>
<organism evidence="5 6">
    <name type="scientific">Fructilactobacillus florum 8D</name>
    <dbReference type="NCBI Taxonomy" id="1221538"/>
    <lineage>
        <taxon>Bacteria</taxon>
        <taxon>Bacillati</taxon>
        <taxon>Bacillota</taxon>
        <taxon>Bacilli</taxon>
        <taxon>Lactobacillales</taxon>
        <taxon>Lactobacillaceae</taxon>
        <taxon>Fructilactobacillus</taxon>
    </lineage>
</organism>
<evidence type="ECO:0000256" key="2">
    <source>
        <dbReference type="ARBA" id="ARBA00023125"/>
    </source>
</evidence>
<dbReference type="SUPFAM" id="SSF46785">
    <property type="entry name" value="Winged helix' DNA-binding domain"/>
    <property type="match status" value="1"/>
</dbReference>
<dbReference type="EMBL" id="ALXG01000038">
    <property type="protein sequence ID" value="ETO40164.1"/>
    <property type="molecule type" value="Genomic_DNA"/>
</dbReference>
<dbReference type="GO" id="GO:0003677">
    <property type="term" value="F:DNA binding"/>
    <property type="evidence" value="ECO:0007669"/>
    <property type="project" value="UniProtKB-KW"/>
</dbReference>
<keyword evidence="3" id="KW-0804">Transcription</keyword>
<dbReference type="InterPro" id="IPR002577">
    <property type="entry name" value="HTH_HxlR"/>
</dbReference>
<evidence type="ECO:0000256" key="1">
    <source>
        <dbReference type="ARBA" id="ARBA00023015"/>
    </source>
</evidence>
<dbReference type="Gene3D" id="1.10.10.10">
    <property type="entry name" value="Winged helix-like DNA-binding domain superfamily/Winged helix DNA-binding domain"/>
    <property type="match status" value="1"/>
</dbReference>
<dbReference type="PROSITE" id="PS51118">
    <property type="entry name" value="HTH_HXLR"/>
    <property type="match status" value="1"/>
</dbReference>
<dbReference type="InterPro" id="IPR036388">
    <property type="entry name" value="WH-like_DNA-bd_sf"/>
</dbReference>
<evidence type="ECO:0000313" key="5">
    <source>
        <dbReference type="EMBL" id="ETO40164.1"/>
    </source>
</evidence>
<dbReference type="PANTHER" id="PTHR33204:SF37">
    <property type="entry name" value="HTH-TYPE TRANSCRIPTIONAL REGULATOR YODB"/>
    <property type="match status" value="1"/>
</dbReference>
<gene>
    <name evidence="5" type="ORF">B808_931</name>
</gene>
<name>W9EKF6_9LACO</name>
<reference evidence="5 6" key="1">
    <citation type="submission" date="2012-08" db="EMBL/GenBank/DDBJ databases">
        <title>Genome sequencing of Lactobacillus florum 8D.</title>
        <authorList>
            <person name="Kim E.B."/>
            <person name="Marco M.L."/>
        </authorList>
    </citation>
    <scope>NUCLEOTIDE SEQUENCE [LARGE SCALE GENOMIC DNA]</scope>
    <source>
        <strain evidence="5 6">8D</strain>
    </source>
</reference>
<dbReference type="Proteomes" id="UP000019474">
    <property type="component" value="Unassembled WGS sequence"/>
</dbReference>
<dbReference type="InterPro" id="IPR036390">
    <property type="entry name" value="WH_DNA-bd_sf"/>
</dbReference>
<evidence type="ECO:0000313" key="6">
    <source>
        <dbReference type="Proteomes" id="UP000019474"/>
    </source>
</evidence>
<evidence type="ECO:0000259" key="4">
    <source>
        <dbReference type="PROSITE" id="PS51118"/>
    </source>
</evidence>
<sequence length="118" mass="13529">MPAVKTASDNGEFLCTRFQEAFQMLGKKWNGMIIEALLIGDSLRFCEISEKIENCSDRVLTARLKELRELDLIVRKTFQDSSLIKYELTEKGRDLAPIMSEVHGWADKLCDGDEELDR</sequence>